<evidence type="ECO:0000313" key="2">
    <source>
        <dbReference type="Proteomes" id="UP000026987"/>
    </source>
</evidence>
<evidence type="ECO:0000313" key="1">
    <source>
        <dbReference type="EMBL" id="AIB06978.1"/>
    </source>
</evidence>
<dbReference type="EMBL" id="KJ748011">
    <property type="protein sequence ID" value="AIB06978.1"/>
    <property type="molecule type" value="Genomic_DNA"/>
</dbReference>
<dbReference type="KEGG" id="vg:19736370"/>
<protein>
    <recommendedName>
        <fullName evidence="3">HNS binding protein</fullName>
    </recommendedName>
</protein>
<dbReference type="Proteomes" id="UP000026987">
    <property type="component" value="Genome"/>
</dbReference>
<proteinExistence type="predicted"/>
<name>A0A060D1F7_9CAUD</name>
<keyword evidence="2" id="KW-1185">Reference proteome</keyword>
<accession>A0A060D1F7</accession>
<sequence>MAMTKRAIVSFNLKAVLPTDQEEFIIKGLRELAKDVHSGEINPDGKQRHMLTLWLTEGMDAVIEFVLRDSFRSTIKEAVQEYSDAEFFSVSPATVRFKQ</sequence>
<gene>
    <name evidence="1" type="ORF">PE3_025</name>
</gene>
<dbReference type="RefSeq" id="YP_009044273.1">
    <property type="nucleotide sequence ID" value="NC_024379.1"/>
</dbReference>
<dbReference type="GeneID" id="19736370"/>
<organism evidence="1 2">
    <name type="scientific">Escherichia phage PE3-1</name>
    <dbReference type="NCBI Taxonomy" id="1498170"/>
    <lineage>
        <taxon>Viruses</taxon>
        <taxon>Duplodnaviria</taxon>
        <taxon>Heunggongvirae</taxon>
        <taxon>Uroviricota</taxon>
        <taxon>Caudoviricetes</taxon>
        <taxon>Autographivirales</taxon>
        <taxon>Autotranscriptaviridae</taxon>
        <taxon>Studiervirinae</taxon>
        <taxon>Kayfunavirus</taxon>
        <taxon>Kayfunavirus PE31</taxon>
    </lineage>
</organism>
<evidence type="ECO:0008006" key="3">
    <source>
        <dbReference type="Google" id="ProtNLM"/>
    </source>
</evidence>
<dbReference type="OrthoDB" id="19025at10239"/>
<reference evidence="2" key="1">
    <citation type="submission" date="2014-04" db="EMBL/GenBank/DDBJ databases">
        <title>New E.coli O157:H7 phage PE-3 complete genome.</title>
        <authorList>
            <person name="Xin Y."/>
            <person name="Chun L.X."/>
            <person name="Juan L."/>
            <person name="Jing H."/>
        </authorList>
    </citation>
    <scope>NUCLEOTIDE SEQUENCE [LARGE SCALE GENOMIC DNA]</scope>
</reference>
<dbReference type="Pfam" id="PF11247">
    <property type="entry name" value="Phage_T7_55"/>
    <property type="match status" value="1"/>
</dbReference>
<dbReference type="InterPro" id="IPR022611">
    <property type="entry name" value="Phage_T7_5.5"/>
</dbReference>